<name>A0A0M4MXE5_LEPIR</name>
<dbReference type="Proteomes" id="UP000056502">
    <property type="component" value="Chromosome I"/>
</dbReference>
<evidence type="ECO:0000313" key="2">
    <source>
        <dbReference type="Proteomes" id="UP000056502"/>
    </source>
</evidence>
<dbReference type="PATRIC" id="fig|1279460.3.peg.4008"/>
<reference evidence="1 2" key="1">
    <citation type="journal article" date="2015" name="Genome Announc.">
        <title>Whole-Genome Sequence of Leptospira interrogans Serovar Hardjo Subtype Hardjoprajitno Strain Norma, Isolated from Cattle in a Leptospirosis Outbreak in Brazil.</title>
        <authorList>
            <person name="Cosate M.R."/>
            <person name="Soares S.C."/>
            <person name="Mendes T.A."/>
            <person name="Raittz R.T."/>
            <person name="Moreira E.C."/>
            <person name="Leite R."/>
            <person name="Fernandes G.R."/>
            <person name="Haddad J.P."/>
            <person name="Ortega J.M."/>
        </authorList>
    </citation>
    <scope>NUCLEOTIDE SEQUENCE [LARGE SCALE GENOMIC DNA]</scope>
    <source>
        <strain evidence="1 2">Norma</strain>
    </source>
</reference>
<dbReference type="AlphaFoldDB" id="A0A0M4MXE5"/>
<protein>
    <submittedName>
        <fullName evidence="1">Uncharacterized protein</fullName>
    </submittedName>
</protein>
<accession>A0A0M4MXE5</accession>
<evidence type="ECO:0000313" key="1">
    <source>
        <dbReference type="EMBL" id="ALE41063.1"/>
    </source>
</evidence>
<gene>
    <name evidence="1" type="ORF">G436_3921</name>
</gene>
<organism evidence="1">
    <name type="scientific">Leptospira interrogans serovar Hardjo str. Norma</name>
    <dbReference type="NCBI Taxonomy" id="1279460"/>
    <lineage>
        <taxon>Bacteria</taxon>
        <taxon>Pseudomonadati</taxon>
        <taxon>Spirochaetota</taxon>
        <taxon>Spirochaetia</taxon>
        <taxon>Leptospirales</taxon>
        <taxon>Leptospiraceae</taxon>
        <taxon>Leptospira</taxon>
    </lineage>
</organism>
<proteinExistence type="predicted"/>
<dbReference type="EMBL" id="CP012603">
    <property type="protein sequence ID" value="ALE41063.1"/>
    <property type="molecule type" value="Genomic_DNA"/>
</dbReference>
<sequence length="41" mass="4873">MGTTTNPSFTVKLRKCRNSPKYEYLRLMNPVETLTNSNFYR</sequence>